<protein>
    <submittedName>
        <fullName evidence="2">Alpha/beta hydrolase</fullName>
    </submittedName>
</protein>
<dbReference type="PRINTS" id="PR00412">
    <property type="entry name" value="EPOXHYDRLASE"/>
</dbReference>
<dbReference type="RefSeq" id="WP_119975687.1">
    <property type="nucleotide sequence ID" value="NZ_JBHSQA010000008.1"/>
</dbReference>
<accession>A0A3A5MER3</accession>
<dbReference type="AlphaFoldDB" id="A0A3A5MER3"/>
<feature type="domain" description="AB hydrolase-1" evidence="1">
    <location>
        <begin position="42"/>
        <end position="288"/>
    </location>
</feature>
<organism evidence="2 3">
    <name type="scientific">Cryobacterium melibiosiphilum</name>
    <dbReference type="NCBI Taxonomy" id="995039"/>
    <lineage>
        <taxon>Bacteria</taxon>
        <taxon>Bacillati</taxon>
        <taxon>Actinomycetota</taxon>
        <taxon>Actinomycetes</taxon>
        <taxon>Micrococcales</taxon>
        <taxon>Microbacteriaceae</taxon>
        <taxon>Cryobacterium</taxon>
    </lineage>
</organism>
<dbReference type="InterPro" id="IPR000639">
    <property type="entry name" value="Epox_hydrolase-like"/>
</dbReference>
<reference evidence="2 3" key="1">
    <citation type="submission" date="2018-09" db="EMBL/GenBank/DDBJ databases">
        <title>Novel species of Cryobacterium.</title>
        <authorList>
            <person name="Liu Q."/>
            <person name="Xin Y.-H."/>
        </authorList>
    </citation>
    <scope>NUCLEOTIDE SEQUENCE [LARGE SCALE GENOMIC DNA]</scope>
    <source>
        <strain evidence="2 3">Hh39</strain>
    </source>
</reference>
<gene>
    <name evidence="2" type="ORF">D6T64_15565</name>
</gene>
<dbReference type="Proteomes" id="UP000272015">
    <property type="component" value="Unassembled WGS sequence"/>
</dbReference>
<dbReference type="PRINTS" id="PR00111">
    <property type="entry name" value="ABHYDROLASE"/>
</dbReference>
<dbReference type="GO" id="GO:0016020">
    <property type="term" value="C:membrane"/>
    <property type="evidence" value="ECO:0007669"/>
    <property type="project" value="TreeGrafter"/>
</dbReference>
<evidence type="ECO:0000313" key="3">
    <source>
        <dbReference type="Proteomes" id="UP000272015"/>
    </source>
</evidence>
<keyword evidence="2" id="KW-0378">Hydrolase</keyword>
<dbReference type="InterPro" id="IPR050266">
    <property type="entry name" value="AB_hydrolase_sf"/>
</dbReference>
<dbReference type="GO" id="GO:0016787">
    <property type="term" value="F:hydrolase activity"/>
    <property type="evidence" value="ECO:0007669"/>
    <property type="project" value="UniProtKB-KW"/>
</dbReference>
<dbReference type="PANTHER" id="PTHR43798">
    <property type="entry name" value="MONOACYLGLYCEROL LIPASE"/>
    <property type="match status" value="1"/>
</dbReference>
<evidence type="ECO:0000313" key="2">
    <source>
        <dbReference type="EMBL" id="RJT87261.1"/>
    </source>
</evidence>
<dbReference type="Gene3D" id="3.40.50.1820">
    <property type="entry name" value="alpha/beta hydrolase"/>
    <property type="match status" value="1"/>
</dbReference>
<name>A0A3A5MER3_9MICO</name>
<sequence>MIASSPFDLSLQAIPVTRRSLSVLGSTTRFWEYGDPAATTTIVMVHGFRGDHHGLEPVVAQNLPGVRIVSPDLPGFGESTPFPERSHDIDGYAAWLAGFVQQLAPTGRVVLLGHSFGSIIVSAAVAGGLPADAVVLVNPIAAPALSGPRGVLTRLAVFYYWAGARLPERLGYALLRNRAIVRVMSVSMTKTREPALRTWIHAEHDRYFSAFANRQVVLEAFRASVGHDVSEYARRITAPTLLVAADRDDITPLAAQHRLLRLFPQASLTVIEGVGHLIHYEKPAQAAAAITAFLALQDQS</sequence>
<dbReference type="OrthoDB" id="5195507at2"/>
<dbReference type="InterPro" id="IPR029058">
    <property type="entry name" value="AB_hydrolase_fold"/>
</dbReference>
<proteinExistence type="predicted"/>
<keyword evidence="3" id="KW-1185">Reference proteome</keyword>
<dbReference type="SUPFAM" id="SSF53474">
    <property type="entry name" value="alpha/beta-Hydrolases"/>
    <property type="match status" value="1"/>
</dbReference>
<dbReference type="EMBL" id="QZVS01000091">
    <property type="protein sequence ID" value="RJT87261.1"/>
    <property type="molecule type" value="Genomic_DNA"/>
</dbReference>
<dbReference type="InterPro" id="IPR000073">
    <property type="entry name" value="AB_hydrolase_1"/>
</dbReference>
<evidence type="ECO:0000259" key="1">
    <source>
        <dbReference type="Pfam" id="PF12697"/>
    </source>
</evidence>
<dbReference type="Pfam" id="PF12697">
    <property type="entry name" value="Abhydrolase_6"/>
    <property type="match status" value="1"/>
</dbReference>
<dbReference type="PANTHER" id="PTHR43798:SF33">
    <property type="entry name" value="HYDROLASE, PUTATIVE (AFU_ORTHOLOGUE AFUA_2G14860)-RELATED"/>
    <property type="match status" value="1"/>
</dbReference>
<comment type="caution">
    <text evidence="2">The sequence shown here is derived from an EMBL/GenBank/DDBJ whole genome shotgun (WGS) entry which is preliminary data.</text>
</comment>